<dbReference type="Proteomes" id="UP000766550">
    <property type="component" value="Unassembled WGS sequence"/>
</dbReference>
<feature type="transmembrane region" description="Helical" evidence="1">
    <location>
        <begin position="58"/>
        <end position="79"/>
    </location>
</feature>
<dbReference type="RefSeq" id="WP_162318261.1">
    <property type="nucleotide sequence ID" value="NZ_JAHQXF010000002.1"/>
</dbReference>
<organism evidence="2 3">
    <name type="scientific">Haloarcula limicola</name>
    <dbReference type="NCBI Taxonomy" id="1429915"/>
    <lineage>
        <taxon>Archaea</taxon>
        <taxon>Methanobacteriati</taxon>
        <taxon>Methanobacteriota</taxon>
        <taxon>Stenosarchaea group</taxon>
        <taxon>Halobacteria</taxon>
        <taxon>Halobacteriales</taxon>
        <taxon>Haloarculaceae</taxon>
        <taxon>Haloarcula</taxon>
    </lineage>
</organism>
<feature type="transmembrane region" description="Helical" evidence="1">
    <location>
        <begin position="116"/>
        <end position="134"/>
    </location>
</feature>
<evidence type="ECO:0000256" key="1">
    <source>
        <dbReference type="SAM" id="Phobius"/>
    </source>
</evidence>
<evidence type="ECO:0000313" key="2">
    <source>
        <dbReference type="EMBL" id="MBV0925435.1"/>
    </source>
</evidence>
<keyword evidence="1" id="KW-0812">Transmembrane</keyword>
<feature type="transmembrane region" description="Helical" evidence="1">
    <location>
        <begin position="177"/>
        <end position="198"/>
    </location>
</feature>
<dbReference type="OrthoDB" id="157642at2157"/>
<comment type="caution">
    <text evidence="2">The sequence shown here is derived from an EMBL/GenBank/DDBJ whole genome shotgun (WGS) entry which is preliminary data.</text>
</comment>
<accession>A0A8J8C9F3</accession>
<dbReference type="InterPro" id="IPR055941">
    <property type="entry name" value="DUF7519"/>
</dbReference>
<feature type="transmembrane region" description="Helical" evidence="1">
    <location>
        <begin position="91"/>
        <end position="109"/>
    </location>
</feature>
<sequence>MTTHRPTRLSAALSVLVGAAALALVGTTPAQRLTVGATLVALVPLALGLELRRRSHVAAGLALSSLGTVGVAGALALGSTRVASFSDGIELYPGLVGLFVLALALGPVWAGRERALVSVGTGLLLVSVIASAAVYGTDTTGLLVAGVGTVLAWDLAEQAVNLGEQVGREAKTRTVELTHAGATAAVGVGAILAVQVVVDADVTGLSLPVLASLLGSGLLLTLALYN</sequence>
<name>A0A8J8C9F3_9EURY</name>
<keyword evidence="1" id="KW-0472">Membrane</keyword>
<keyword evidence="1" id="KW-1133">Transmembrane helix</keyword>
<protein>
    <submittedName>
        <fullName evidence="2">Uncharacterized protein</fullName>
    </submittedName>
</protein>
<feature type="transmembrane region" description="Helical" evidence="1">
    <location>
        <begin position="204"/>
        <end position="225"/>
    </location>
</feature>
<feature type="transmembrane region" description="Helical" evidence="1">
    <location>
        <begin position="33"/>
        <end position="51"/>
    </location>
</feature>
<reference evidence="2 3" key="1">
    <citation type="submission" date="2021-06" db="EMBL/GenBank/DDBJ databases">
        <title>New haloarchaea isolates fom saline soil.</title>
        <authorList>
            <person name="Duran-Viseras A."/>
            <person name="Sanchez-Porro C.S."/>
            <person name="Ventosa A."/>
        </authorList>
    </citation>
    <scope>NUCLEOTIDE SEQUENCE [LARGE SCALE GENOMIC DNA]</scope>
    <source>
        <strain evidence="2 3">JCM 183640</strain>
    </source>
</reference>
<gene>
    <name evidence="2" type="ORF">KTS45_14605</name>
</gene>
<dbReference type="Pfam" id="PF24363">
    <property type="entry name" value="DUF7519"/>
    <property type="match status" value="1"/>
</dbReference>
<dbReference type="AlphaFoldDB" id="A0A8J8C9F3"/>
<feature type="transmembrane region" description="Helical" evidence="1">
    <location>
        <begin position="140"/>
        <end position="156"/>
    </location>
</feature>
<keyword evidence="3" id="KW-1185">Reference proteome</keyword>
<proteinExistence type="predicted"/>
<dbReference type="EMBL" id="JAHQXF010000002">
    <property type="protein sequence ID" value="MBV0925435.1"/>
    <property type="molecule type" value="Genomic_DNA"/>
</dbReference>
<evidence type="ECO:0000313" key="3">
    <source>
        <dbReference type="Proteomes" id="UP000766550"/>
    </source>
</evidence>